<proteinExistence type="predicted"/>
<evidence type="ECO:0000313" key="2">
    <source>
        <dbReference type="Proteomes" id="UP001236795"/>
    </source>
</evidence>
<comment type="caution">
    <text evidence="1">The sequence shown here is derived from an EMBL/GenBank/DDBJ whole genome shotgun (WGS) entry which is preliminary data.</text>
</comment>
<gene>
    <name evidence="1" type="ORF">QO019_001458</name>
</gene>
<sequence length="67" mass="7131">MRGSLILSPPAGVLGHREALREVLANPDIPYEEASGPWTLQAALGQRLSRRATTHPALQHGPLGIGQ</sequence>
<name>A0ABU0KE51_9ACTN</name>
<protein>
    <submittedName>
        <fullName evidence="1">Uncharacterized protein</fullName>
    </submittedName>
</protein>
<dbReference type="EMBL" id="JAUSWC010000004">
    <property type="protein sequence ID" value="MDQ0486623.1"/>
    <property type="molecule type" value="Genomic_DNA"/>
</dbReference>
<reference evidence="1 2" key="1">
    <citation type="submission" date="2023-07" db="EMBL/GenBank/DDBJ databases">
        <title>Genomic Encyclopedia of Type Strains, Phase IV (KMG-IV): sequencing the most valuable type-strain genomes for metagenomic binning, comparative biology and taxonomic classification.</title>
        <authorList>
            <person name="Goeker M."/>
        </authorList>
    </citation>
    <scope>NUCLEOTIDE SEQUENCE [LARGE SCALE GENOMIC DNA]</scope>
    <source>
        <strain evidence="1 2">DSM 40573</strain>
    </source>
</reference>
<evidence type="ECO:0000313" key="1">
    <source>
        <dbReference type="EMBL" id="MDQ0486623.1"/>
    </source>
</evidence>
<dbReference type="RefSeq" id="WP_136238915.1">
    <property type="nucleotide sequence ID" value="NZ_JAUSWC010000004.1"/>
</dbReference>
<keyword evidence="2" id="KW-1185">Reference proteome</keyword>
<accession>A0ABU0KE51</accession>
<dbReference type="Proteomes" id="UP001236795">
    <property type="component" value="Unassembled WGS sequence"/>
</dbReference>
<organism evidence="1 2">
    <name type="scientific">Streptomyces thermodiastaticus</name>
    <dbReference type="NCBI Taxonomy" id="44061"/>
    <lineage>
        <taxon>Bacteria</taxon>
        <taxon>Bacillati</taxon>
        <taxon>Actinomycetota</taxon>
        <taxon>Actinomycetes</taxon>
        <taxon>Kitasatosporales</taxon>
        <taxon>Streptomycetaceae</taxon>
        <taxon>Streptomyces</taxon>
    </lineage>
</organism>